<dbReference type="InterPro" id="IPR000700">
    <property type="entry name" value="PAS-assoc_C"/>
</dbReference>
<evidence type="ECO:0000256" key="4">
    <source>
        <dbReference type="ARBA" id="ARBA00012438"/>
    </source>
</evidence>
<dbReference type="SMART" id="SM00388">
    <property type="entry name" value="HisKA"/>
    <property type="match status" value="1"/>
</dbReference>
<dbReference type="PROSITE" id="PS50109">
    <property type="entry name" value="HIS_KIN"/>
    <property type="match status" value="1"/>
</dbReference>
<dbReference type="Gene3D" id="1.10.287.130">
    <property type="match status" value="1"/>
</dbReference>
<evidence type="ECO:0000256" key="13">
    <source>
        <dbReference type="ARBA" id="ARBA00023012"/>
    </source>
</evidence>
<dbReference type="Gene3D" id="3.30.450.40">
    <property type="match status" value="3"/>
</dbReference>
<evidence type="ECO:0000256" key="9">
    <source>
        <dbReference type="ARBA" id="ARBA00022741"/>
    </source>
</evidence>
<feature type="coiled-coil region" evidence="16">
    <location>
        <begin position="236"/>
        <end position="263"/>
    </location>
</feature>
<dbReference type="EC" id="2.7.13.3" evidence="4"/>
<evidence type="ECO:0000256" key="6">
    <source>
        <dbReference type="ARBA" id="ARBA00022553"/>
    </source>
</evidence>
<dbReference type="PANTHER" id="PTHR43547">
    <property type="entry name" value="TWO-COMPONENT HISTIDINE KINASE"/>
    <property type="match status" value="1"/>
</dbReference>
<evidence type="ECO:0000256" key="3">
    <source>
        <dbReference type="ARBA" id="ARBA00004236"/>
    </source>
</evidence>
<organism evidence="22 23">
    <name type="scientific">Trichormus variabilis NIES-23</name>
    <dbReference type="NCBI Taxonomy" id="1973479"/>
    <lineage>
        <taxon>Bacteria</taxon>
        <taxon>Bacillati</taxon>
        <taxon>Cyanobacteriota</taxon>
        <taxon>Cyanophyceae</taxon>
        <taxon>Nostocales</taxon>
        <taxon>Nostocaceae</taxon>
        <taxon>Trichormus</taxon>
    </lineage>
</organism>
<evidence type="ECO:0000256" key="8">
    <source>
        <dbReference type="ARBA" id="ARBA00022692"/>
    </source>
</evidence>
<keyword evidence="11" id="KW-0067">ATP-binding</keyword>
<feature type="transmembrane region" description="Helical" evidence="17">
    <location>
        <begin position="6"/>
        <end position="29"/>
    </location>
</feature>
<evidence type="ECO:0000259" key="18">
    <source>
        <dbReference type="PROSITE" id="PS50109"/>
    </source>
</evidence>
<dbReference type="InterPro" id="IPR001789">
    <property type="entry name" value="Sig_transdc_resp-reg_receiver"/>
</dbReference>
<dbReference type="Pfam" id="PF08448">
    <property type="entry name" value="PAS_4"/>
    <property type="match status" value="3"/>
</dbReference>
<feature type="domain" description="PAS" evidence="20">
    <location>
        <begin position="695"/>
        <end position="765"/>
    </location>
</feature>
<feature type="domain" description="PAS" evidence="20">
    <location>
        <begin position="567"/>
        <end position="636"/>
    </location>
</feature>
<dbReference type="GO" id="GO:0005524">
    <property type="term" value="F:ATP binding"/>
    <property type="evidence" value="ECO:0007669"/>
    <property type="project" value="UniProtKB-KW"/>
</dbReference>
<dbReference type="PRINTS" id="PR00344">
    <property type="entry name" value="BCTRLSENSOR"/>
</dbReference>
<evidence type="ECO:0000256" key="1">
    <source>
        <dbReference type="ARBA" id="ARBA00000085"/>
    </source>
</evidence>
<keyword evidence="6 15" id="KW-0597">Phosphoprotein</keyword>
<name>A0A1Z4KPA0_ANAVA</name>
<dbReference type="SMR" id="A0A1Z4KPA0"/>
<evidence type="ECO:0000256" key="14">
    <source>
        <dbReference type="ARBA" id="ARBA00023136"/>
    </source>
</evidence>
<evidence type="ECO:0000256" key="17">
    <source>
        <dbReference type="SAM" id="Phobius"/>
    </source>
</evidence>
<accession>A0A1Z4KPA0</accession>
<keyword evidence="13" id="KW-0902">Two-component regulatory system</keyword>
<evidence type="ECO:0000256" key="11">
    <source>
        <dbReference type="ARBA" id="ARBA00022840"/>
    </source>
</evidence>
<keyword evidence="8 17" id="KW-0812">Transmembrane</keyword>
<dbReference type="InterPro" id="IPR004358">
    <property type="entry name" value="Sig_transdc_His_kin-like_C"/>
</dbReference>
<sequence>MPNIPISALLRFGIVIFSVALACALMLLLDPWLGMTRTPFLLFFSAVMLSAWYGGFWSGMLGTFLSVILSNYFFFHPRYTLSIDTYNVVRIGLFAVQGWFFSFICETLRNTKKQDVVNLQKLRQSEERFRLALSNSDIVVFQQDRDLRYRWIHNYRGVASAEEIIGKSDNELFPTSVAEKLTAIKQKVLEKDISVHEEVSVIFHGEVVYYDLLAEPLTINGQIQGITCAAVDITERKRSELEKAKLQRKLQKAIQQQDEYLALLNAWLASSPVALAFLDTKLRYVYTNEALAAINGIPQSQHIGRTLREVLPEWATQLEPILQQVMATKEPLINQEVCGVTYPSGVHRCSLVNYYPVCLPDGKLLGVGVTGLDITERKQAEDALRYIAQTSNILSSSLDYEQTLAKIAKISVPQLADWCSIDIINQDGSIRRLPIAHVDPAKAELARLFQEYAPKSGSASLVAKVLQTGEPLLVADIPDSLLAAATQNEEHLDLVRQIGIKSLMFLPLIAHEQVLGCITFVSAESGRSYNQSDLTLAKDIAYRAALAIENAQLYRDAHQALKHYAESLALLDALLAGAPVAVCFLDKELRYIRINQVLADVNGLSIEEHLGRKFRDVLPKMAEQFEAQLQQVLETGQPLLNLEVSGEALGRPEINSYWLGNYYPVYDSMGKTVGIGIILAEVTATKQVEIALRESEERFRAMFDQAAVGITLVTLDGQFLQNNQALCDITGYSSEELSQMKFSDITHPDDVEADWVYAKQVLAREINGYSLEKRYLRKDGTTVWVNLTASAVWNEQGEPKYALGIIEDINERKQAEAAQNFLVEASTLLAASLDYEVALNNVAHLAVPTIADWCTVDILQADWSIKRVAIACIDSAKLDTIEEIRYSYPPGTKGEHPFRDKLLKGESAFYPELPNSILVEMAKDERHLQLLQNLEMRSLMVVPLYSREQIFGVISFVTSISGRQFKQTDLALAEDIARRAATAIENARLYQETQQAKQAAELAMSRMVRLQSITASLSEALTPQQVADVVVNQGLAALGASAGSVVLLTEGGTTLKIIQAIGYPESVQDAWETFPLTATVPIAETARTGEAIFLANIEEFAAKYPQIANVPSLTGNCAFACIPLIVEQQTIGVMALSFATAQKFNEEQQKFMLTLGQQCAQAIARSQLYEAEKNARAIAESTNRIKDEFLAVLSHELRTPLNPIMGWAKLLRTRTYKEETIKQGLETIERNAKLQTQLIDDLLDVSRILRGKLNLNVCLVDLRNTVQAGLETVRLAAEAKSIEIHTILSDEPVQVMGDGDRLQQVIWNLVSNAVKFTPSEGRVDVRLEQVGRDAQIQVIDTGKGITPEFLPYVFEYFRQADAKTTRVFGGLGLGLAIVHHLVELHGGTVVAESAGEDQGATFTVKLPLHKSADYQVQSAKSAVTELENQDSLLVGVQILLVDDQEDVREFFSFALEQCGASVTAVASAIEALEALARSKPDVLLSDIGMPQIDGYMLLRQIRKWSPEQGGQIPAIALTAYAGEIDQRQAIAAGFQKHIPKPADPVELAEAIAQLLRRK</sequence>
<keyword evidence="14 17" id="KW-0472">Membrane</keyword>
<dbReference type="FunFam" id="3.30.565.10:FF:000023">
    <property type="entry name" value="PAS domain-containing sensor histidine kinase"/>
    <property type="match status" value="1"/>
</dbReference>
<dbReference type="NCBIfam" id="TIGR00229">
    <property type="entry name" value="sensory_box"/>
    <property type="match status" value="3"/>
</dbReference>
<dbReference type="Pfam" id="PF00072">
    <property type="entry name" value="Response_reg"/>
    <property type="match status" value="1"/>
</dbReference>
<dbReference type="PROSITE" id="PS50110">
    <property type="entry name" value="RESPONSE_REGULATORY"/>
    <property type="match status" value="1"/>
</dbReference>
<dbReference type="CDD" id="cd00130">
    <property type="entry name" value="PAS"/>
    <property type="match status" value="1"/>
</dbReference>
<dbReference type="SMART" id="SM00387">
    <property type="entry name" value="HATPase_c"/>
    <property type="match status" value="1"/>
</dbReference>
<evidence type="ECO:0000256" key="10">
    <source>
        <dbReference type="ARBA" id="ARBA00022777"/>
    </source>
</evidence>
<dbReference type="FunFam" id="3.30.450.40:FF:000035">
    <property type="entry name" value="PAS sensor protein"/>
    <property type="match status" value="1"/>
</dbReference>
<gene>
    <name evidence="22" type="ORF">NIES23_36170</name>
</gene>
<dbReference type="InterPro" id="IPR036890">
    <property type="entry name" value="HATPase_C_sf"/>
</dbReference>
<dbReference type="InterPro" id="IPR005467">
    <property type="entry name" value="His_kinase_dom"/>
</dbReference>
<dbReference type="SMART" id="SM00448">
    <property type="entry name" value="REC"/>
    <property type="match status" value="1"/>
</dbReference>
<dbReference type="InterPro" id="IPR003018">
    <property type="entry name" value="GAF"/>
</dbReference>
<evidence type="ECO:0000256" key="15">
    <source>
        <dbReference type="PROSITE-ProRule" id="PRU00169"/>
    </source>
</evidence>
<keyword evidence="10" id="KW-0418">Kinase</keyword>
<dbReference type="Proteomes" id="UP000217507">
    <property type="component" value="Chromosome"/>
</dbReference>
<keyword evidence="7" id="KW-0808">Transferase</keyword>
<feature type="transmembrane region" description="Helical" evidence="17">
    <location>
        <begin position="41"/>
        <end position="68"/>
    </location>
</feature>
<dbReference type="PROSITE" id="PS50113">
    <property type="entry name" value="PAC"/>
    <property type="match status" value="1"/>
</dbReference>
<dbReference type="InterPro" id="IPR011006">
    <property type="entry name" value="CheY-like_superfamily"/>
</dbReference>
<dbReference type="SMART" id="SM00065">
    <property type="entry name" value="GAF"/>
    <property type="match status" value="3"/>
</dbReference>
<keyword evidence="16" id="KW-0175">Coiled coil</keyword>
<dbReference type="Pfam" id="PF13185">
    <property type="entry name" value="GAF_2"/>
    <property type="match status" value="1"/>
</dbReference>
<dbReference type="Pfam" id="PF02518">
    <property type="entry name" value="HATPase_c"/>
    <property type="match status" value="1"/>
</dbReference>
<feature type="domain" description="PAS" evidence="20">
    <location>
        <begin position="256"/>
        <end position="329"/>
    </location>
</feature>
<dbReference type="Gene3D" id="1.20.120.620">
    <property type="entry name" value="Backbone structure of the membrane domain of e. Coli histidine kinase receptor kdpd"/>
    <property type="match status" value="1"/>
</dbReference>
<keyword evidence="5" id="KW-1003">Cell membrane</keyword>
<dbReference type="SUPFAM" id="SSF55781">
    <property type="entry name" value="GAF domain-like"/>
    <property type="match status" value="3"/>
</dbReference>
<dbReference type="InterPro" id="IPR035965">
    <property type="entry name" value="PAS-like_dom_sf"/>
</dbReference>
<dbReference type="EMBL" id="AP018216">
    <property type="protein sequence ID" value="BAY70809.1"/>
    <property type="molecule type" value="Genomic_DNA"/>
</dbReference>
<feature type="transmembrane region" description="Helical" evidence="17">
    <location>
        <begin position="88"/>
        <end position="105"/>
    </location>
</feature>
<feature type="domain" description="Response regulatory" evidence="19">
    <location>
        <begin position="1437"/>
        <end position="1555"/>
    </location>
</feature>
<protein>
    <recommendedName>
        <fullName evidence="4">histidine kinase</fullName>
        <ecNumber evidence="4">2.7.13.3</ecNumber>
    </recommendedName>
</protein>
<evidence type="ECO:0000256" key="16">
    <source>
        <dbReference type="SAM" id="Coils"/>
    </source>
</evidence>
<evidence type="ECO:0000259" key="21">
    <source>
        <dbReference type="PROSITE" id="PS50113"/>
    </source>
</evidence>
<dbReference type="InterPro" id="IPR003661">
    <property type="entry name" value="HisK_dim/P_dom"/>
</dbReference>
<comment type="catalytic activity">
    <reaction evidence="1">
        <text>ATP + protein L-histidine = ADP + protein N-phospho-L-histidine.</text>
        <dbReference type="EC" id="2.7.13.3"/>
    </reaction>
</comment>
<evidence type="ECO:0000256" key="5">
    <source>
        <dbReference type="ARBA" id="ARBA00022475"/>
    </source>
</evidence>
<dbReference type="SUPFAM" id="SSF55874">
    <property type="entry name" value="ATPase domain of HSP90 chaperone/DNA topoisomerase II/histidine kinase"/>
    <property type="match status" value="1"/>
</dbReference>
<feature type="domain" description="Histidine kinase" evidence="18">
    <location>
        <begin position="1192"/>
        <end position="1410"/>
    </location>
</feature>
<dbReference type="SMART" id="SM00091">
    <property type="entry name" value="PAS"/>
    <property type="match status" value="4"/>
</dbReference>
<feature type="modified residue" description="4-aspartylphosphate" evidence="15">
    <location>
        <position position="1486"/>
    </location>
</feature>
<evidence type="ECO:0000259" key="20">
    <source>
        <dbReference type="PROSITE" id="PS50112"/>
    </source>
</evidence>
<dbReference type="Pfam" id="PF01590">
    <property type="entry name" value="GAF"/>
    <property type="match status" value="2"/>
</dbReference>
<dbReference type="Pfam" id="PF08447">
    <property type="entry name" value="PAS_3"/>
    <property type="match status" value="1"/>
</dbReference>
<dbReference type="SUPFAM" id="SSF52172">
    <property type="entry name" value="CheY-like"/>
    <property type="match status" value="1"/>
</dbReference>
<dbReference type="InterPro" id="IPR038318">
    <property type="entry name" value="KdpD_sf"/>
</dbReference>
<keyword evidence="9" id="KW-0547">Nucleotide-binding</keyword>
<dbReference type="Pfam" id="PF00512">
    <property type="entry name" value="HisKA"/>
    <property type="match status" value="1"/>
</dbReference>
<dbReference type="InterPro" id="IPR013656">
    <property type="entry name" value="PAS_4"/>
</dbReference>
<dbReference type="CDD" id="cd00082">
    <property type="entry name" value="HisKA"/>
    <property type="match status" value="1"/>
</dbReference>
<dbReference type="SMART" id="SM00086">
    <property type="entry name" value="PAC"/>
    <property type="match status" value="2"/>
</dbReference>
<keyword evidence="12 17" id="KW-1133">Transmembrane helix</keyword>
<dbReference type="InterPro" id="IPR025201">
    <property type="entry name" value="KdpD_TM"/>
</dbReference>
<comment type="subcellular location">
    <subcellularLocation>
        <location evidence="3">Cell membrane</location>
    </subcellularLocation>
    <subcellularLocation>
        <location evidence="2">Membrane</location>
        <topology evidence="2">Multi-pass membrane protein</topology>
    </subcellularLocation>
</comment>
<dbReference type="Gene3D" id="3.30.565.10">
    <property type="entry name" value="Histidine kinase-like ATPase, C-terminal domain"/>
    <property type="match status" value="1"/>
</dbReference>
<proteinExistence type="predicted"/>
<evidence type="ECO:0000256" key="12">
    <source>
        <dbReference type="ARBA" id="ARBA00022989"/>
    </source>
</evidence>
<evidence type="ECO:0000256" key="2">
    <source>
        <dbReference type="ARBA" id="ARBA00004141"/>
    </source>
</evidence>
<evidence type="ECO:0000313" key="22">
    <source>
        <dbReference type="EMBL" id="BAY70809.1"/>
    </source>
</evidence>
<evidence type="ECO:0000313" key="23">
    <source>
        <dbReference type="Proteomes" id="UP000217507"/>
    </source>
</evidence>
<dbReference type="PANTHER" id="PTHR43547:SF2">
    <property type="entry name" value="HYBRID SIGNAL TRANSDUCTION HISTIDINE KINASE C"/>
    <property type="match status" value="1"/>
</dbReference>
<dbReference type="InterPro" id="IPR000014">
    <property type="entry name" value="PAS"/>
</dbReference>
<dbReference type="InterPro" id="IPR013655">
    <property type="entry name" value="PAS_fold_3"/>
</dbReference>
<dbReference type="GO" id="GO:0005886">
    <property type="term" value="C:plasma membrane"/>
    <property type="evidence" value="ECO:0007669"/>
    <property type="project" value="UniProtKB-SubCell"/>
</dbReference>
<dbReference type="InterPro" id="IPR029016">
    <property type="entry name" value="GAF-like_dom_sf"/>
</dbReference>
<dbReference type="CDD" id="cd16922">
    <property type="entry name" value="HATPase_EvgS-ArcB-TorS-like"/>
    <property type="match status" value="1"/>
</dbReference>
<feature type="domain" description="PAC" evidence="21">
    <location>
        <begin position="769"/>
        <end position="821"/>
    </location>
</feature>
<evidence type="ECO:0000256" key="7">
    <source>
        <dbReference type="ARBA" id="ARBA00022679"/>
    </source>
</evidence>
<dbReference type="SUPFAM" id="SSF47384">
    <property type="entry name" value="Homodimeric domain of signal transducing histidine kinase"/>
    <property type="match status" value="1"/>
</dbReference>
<dbReference type="GO" id="GO:0000155">
    <property type="term" value="F:phosphorelay sensor kinase activity"/>
    <property type="evidence" value="ECO:0007669"/>
    <property type="project" value="InterPro"/>
</dbReference>
<dbReference type="SUPFAM" id="SSF55785">
    <property type="entry name" value="PYP-like sensor domain (PAS domain)"/>
    <property type="match status" value="4"/>
</dbReference>
<dbReference type="PROSITE" id="PS50112">
    <property type="entry name" value="PAS"/>
    <property type="match status" value="3"/>
</dbReference>
<evidence type="ECO:0000259" key="19">
    <source>
        <dbReference type="PROSITE" id="PS50110"/>
    </source>
</evidence>
<dbReference type="InterPro" id="IPR036097">
    <property type="entry name" value="HisK_dim/P_sf"/>
</dbReference>
<dbReference type="InterPro" id="IPR001610">
    <property type="entry name" value="PAC"/>
</dbReference>
<dbReference type="Pfam" id="PF13493">
    <property type="entry name" value="DUF4118"/>
    <property type="match status" value="1"/>
</dbReference>
<dbReference type="InterPro" id="IPR003594">
    <property type="entry name" value="HATPase_dom"/>
</dbReference>
<reference evidence="22 23" key="1">
    <citation type="submission" date="2017-06" db="EMBL/GenBank/DDBJ databases">
        <title>Genome sequencing of cyanobaciteial culture collection at National Institute for Environmental Studies (NIES).</title>
        <authorList>
            <person name="Hirose Y."/>
            <person name="Shimura Y."/>
            <person name="Fujisawa T."/>
            <person name="Nakamura Y."/>
            <person name="Kawachi M."/>
        </authorList>
    </citation>
    <scope>NUCLEOTIDE SEQUENCE [LARGE SCALE GENOMIC DNA]</scope>
    <source>
        <strain evidence="22 23">NIES-23</strain>
    </source>
</reference>
<dbReference type="Gene3D" id="3.30.450.20">
    <property type="entry name" value="PAS domain"/>
    <property type="match status" value="4"/>
</dbReference>
<dbReference type="CDD" id="cd17580">
    <property type="entry name" value="REC_2_DhkD-like"/>
    <property type="match status" value="1"/>
</dbReference>
<dbReference type="Gene3D" id="3.40.50.2300">
    <property type="match status" value="1"/>
</dbReference>